<keyword evidence="3" id="KW-1185">Reference proteome</keyword>
<reference evidence="2" key="1">
    <citation type="submission" date="2022-03" db="EMBL/GenBank/DDBJ databases">
        <authorList>
            <person name="Legras J.-L."/>
            <person name="Devillers H."/>
            <person name="Grondin C."/>
        </authorList>
    </citation>
    <scope>NUCLEOTIDE SEQUENCE</scope>
    <source>
        <strain evidence="2">CLIB 1423</strain>
    </source>
</reference>
<accession>A0A9P0VZL7</accession>
<feature type="transmembrane region" description="Helical" evidence="1">
    <location>
        <begin position="92"/>
        <end position="112"/>
    </location>
</feature>
<keyword evidence="1" id="KW-1133">Transmembrane helix</keyword>
<evidence type="ECO:0000256" key="1">
    <source>
        <dbReference type="SAM" id="Phobius"/>
    </source>
</evidence>
<name>A0A9P0VZL7_9ASCO</name>
<dbReference type="Proteomes" id="UP000837801">
    <property type="component" value="Unassembled WGS sequence"/>
</dbReference>
<dbReference type="EMBL" id="CAKXYY010000022">
    <property type="protein sequence ID" value="CAH2355148.1"/>
    <property type="molecule type" value="Genomic_DNA"/>
</dbReference>
<evidence type="ECO:0000313" key="2">
    <source>
        <dbReference type="EMBL" id="CAH2355148.1"/>
    </source>
</evidence>
<evidence type="ECO:0000313" key="3">
    <source>
        <dbReference type="Proteomes" id="UP000837801"/>
    </source>
</evidence>
<feature type="transmembrane region" description="Helical" evidence="1">
    <location>
        <begin position="37"/>
        <end position="56"/>
    </location>
</feature>
<comment type="caution">
    <text evidence="2">The sequence shown here is derived from an EMBL/GenBank/DDBJ whole genome shotgun (WGS) entry which is preliminary data.</text>
</comment>
<sequence length="139" mass="15716">MKYLTRENITVHLPVYFAMWIIFSPVLPLMAPPGRELTTLVYATLAKILCIQFVAVKGKVTLPGIKIWPLYGVVAYLMSFATAQFYHSKKGLYALTGIYITSMVALMFFSCYRESQNTTSSEDSEFIPTNNDEKVEIPV</sequence>
<organism evidence="2 3">
    <name type="scientific">[Candida] railenensis</name>
    <dbReference type="NCBI Taxonomy" id="45579"/>
    <lineage>
        <taxon>Eukaryota</taxon>
        <taxon>Fungi</taxon>
        <taxon>Dikarya</taxon>
        <taxon>Ascomycota</taxon>
        <taxon>Saccharomycotina</taxon>
        <taxon>Pichiomycetes</taxon>
        <taxon>Debaryomycetaceae</taxon>
        <taxon>Kurtzmaniella</taxon>
    </lineage>
</organism>
<proteinExistence type="predicted"/>
<keyword evidence="1" id="KW-0812">Transmembrane</keyword>
<keyword evidence="1" id="KW-0472">Membrane</keyword>
<protein>
    <submittedName>
        <fullName evidence="2">Uncharacterized protein</fullName>
    </submittedName>
</protein>
<feature type="transmembrane region" description="Helical" evidence="1">
    <location>
        <begin position="68"/>
        <end position="86"/>
    </location>
</feature>
<feature type="transmembrane region" description="Helical" evidence="1">
    <location>
        <begin position="12"/>
        <end position="31"/>
    </location>
</feature>
<gene>
    <name evidence="2" type="ORF">CLIB1423_22S00826</name>
</gene>
<dbReference type="AlphaFoldDB" id="A0A9P0VZL7"/>